<evidence type="ECO:0000313" key="2">
    <source>
        <dbReference type="EMBL" id="GAA2630141.1"/>
    </source>
</evidence>
<feature type="domain" description="HTH cro/C1-type" evidence="1">
    <location>
        <begin position="32"/>
        <end position="87"/>
    </location>
</feature>
<accession>A0ABP6D001</accession>
<gene>
    <name evidence="2" type="ORF">GCM10010411_79850</name>
</gene>
<dbReference type="SMART" id="SM00530">
    <property type="entry name" value="HTH_XRE"/>
    <property type="match status" value="1"/>
</dbReference>
<dbReference type="SUPFAM" id="SSF47413">
    <property type="entry name" value="lambda repressor-like DNA-binding domains"/>
    <property type="match status" value="1"/>
</dbReference>
<dbReference type="Pfam" id="PF19054">
    <property type="entry name" value="DUF5753"/>
    <property type="match status" value="1"/>
</dbReference>
<keyword evidence="3" id="KW-1185">Reference proteome</keyword>
<dbReference type="Proteomes" id="UP001501509">
    <property type="component" value="Unassembled WGS sequence"/>
</dbReference>
<dbReference type="InterPro" id="IPR010982">
    <property type="entry name" value="Lambda_DNA-bd_dom_sf"/>
</dbReference>
<dbReference type="InterPro" id="IPR001387">
    <property type="entry name" value="Cro/C1-type_HTH"/>
</dbReference>
<evidence type="ECO:0000259" key="1">
    <source>
        <dbReference type="PROSITE" id="PS50943"/>
    </source>
</evidence>
<dbReference type="InterPro" id="IPR043917">
    <property type="entry name" value="DUF5753"/>
</dbReference>
<dbReference type="RefSeq" id="WP_344547701.1">
    <property type="nucleotide sequence ID" value="NZ_BAAATD010000015.1"/>
</dbReference>
<comment type="caution">
    <text evidence="2">The sequence shown here is derived from an EMBL/GenBank/DDBJ whole genome shotgun (WGS) entry which is preliminary data.</text>
</comment>
<dbReference type="PROSITE" id="PS50943">
    <property type="entry name" value="HTH_CROC1"/>
    <property type="match status" value="1"/>
</dbReference>
<reference evidence="3" key="1">
    <citation type="journal article" date="2019" name="Int. J. Syst. Evol. Microbiol.">
        <title>The Global Catalogue of Microorganisms (GCM) 10K type strain sequencing project: providing services to taxonomists for standard genome sequencing and annotation.</title>
        <authorList>
            <consortium name="The Broad Institute Genomics Platform"/>
            <consortium name="The Broad Institute Genome Sequencing Center for Infectious Disease"/>
            <person name="Wu L."/>
            <person name="Ma J."/>
        </authorList>
    </citation>
    <scope>NUCLEOTIDE SEQUENCE [LARGE SCALE GENOMIC DNA]</scope>
    <source>
        <strain evidence="3">JCM 6833</strain>
    </source>
</reference>
<dbReference type="CDD" id="cd00093">
    <property type="entry name" value="HTH_XRE"/>
    <property type="match status" value="1"/>
</dbReference>
<evidence type="ECO:0000313" key="3">
    <source>
        <dbReference type="Proteomes" id="UP001501509"/>
    </source>
</evidence>
<dbReference type="EMBL" id="BAAATD010000015">
    <property type="protein sequence ID" value="GAA2630141.1"/>
    <property type="molecule type" value="Genomic_DNA"/>
</dbReference>
<sequence length="298" mass="32938">MGTERVEDMPPSALTHGRAGPTVLRLVVGAQLRRLRELSGISAEQAAYEIRGSASKISRMELGRVRFKDRDVSDLLTLYGVTDLADRLPLLEMAKQASAAGWWQAYSDLVPPWFEAYLGLEQGASMIRCYEVQFVPGLLQTEAYAHAVVRAGMPSASDNEIERRVELRMARHQVLTRPDPVRFWAVLDEAAIRRPFGGRATMRAQLKQLIALNELPHVTVQISPFSAGGHGAGGPISILRLPAADLPDVIYLEQLTNAFYPDKPADVFHYTDVMNRLAVHSAPATSTPKILQNVLDEM</sequence>
<name>A0ABP6D001_9ACTN</name>
<protein>
    <submittedName>
        <fullName evidence="2">Helix-turn-helix transcriptional regulator</fullName>
    </submittedName>
</protein>
<dbReference type="Pfam" id="PF13560">
    <property type="entry name" value="HTH_31"/>
    <property type="match status" value="1"/>
</dbReference>
<proteinExistence type="predicted"/>
<organism evidence="2 3">
    <name type="scientific">Actinomadura fulvescens</name>
    <dbReference type="NCBI Taxonomy" id="46160"/>
    <lineage>
        <taxon>Bacteria</taxon>
        <taxon>Bacillati</taxon>
        <taxon>Actinomycetota</taxon>
        <taxon>Actinomycetes</taxon>
        <taxon>Streptosporangiales</taxon>
        <taxon>Thermomonosporaceae</taxon>
        <taxon>Actinomadura</taxon>
    </lineage>
</organism>
<dbReference type="Gene3D" id="1.10.260.40">
    <property type="entry name" value="lambda repressor-like DNA-binding domains"/>
    <property type="match status" value="1"/>
</dbReference>